<feature type="transmembrane region" description="Helical" evidence="24">
    <location>
        <begin position="241"/>
        <end position="261"/>
    </location>
</feature>
<comment type="catalytic activity">
    <reaction evidence="1">
        <text>a 1,2-diacyl-sn-glycero-3-phosphate + CTP + H(+) = a CDP-1,2-diacyl-sn-glycerol + diphosphate</text>
        <dbReference type="Rhea" id="RHEA:16229"/>
        <dbReference type="ChEBI" id="CHEBI:15378"/>
        <dbReference type="ChEBI" id="CHEBI:33019"/>
        <dbReference type="ChEBI" id="CHEBI:37563"/>
        <dbReference type="ChEBI" id="CHEBI:58332"/>
        <dbReference type="ChEBI" id="CHEBI:58608"/>
        <dbReference type="EC" id="2.7.7.41"/>
    </reaction>
</comment>
<evidence type="ECO:0000256" key="17">
    <source>
        <dbReference type="ARBA" id="ARBA00023264"/>
    </source>
</evidence>
<dbReference type="PANTHER" id="PTHR46382">
    <property type="entry name" value="PHOSPHATIDATE CYTIDYLYLTRANSFERASE"/>
    <property type="match status" value="1"/>
</dbReference>
<dbReference type="STRING" id="1234409.C683_0783"/>
<dbReference type="OrthoDB" id="9799199at2"/>
<dbReference type="PATRIC" id="fig|1234409.3.peg.734"/>
<dbReference type="GO" id="GO:0016024">
    <property type="term" value="P:CDP-diacylglycerol biosynthetic process"/>
    <property type="evidence" value="ECO:0007669"/>
    <property type="project" value="TreeGrafter"/>
</dbReference>
<evidence type="ECO:0000256" key="21">
    <source>
        <dbReference type="ARBA" id="ARBA00032396"/>
    </source>
</evidence>
<proteinExistence type="inferred from homology"/>
<comment type="pathway">
    <text evidence="4">Lipid metabolism.</text>
</comment>
<evidence type="ECO:0000313" key="25">
    <source>
        <dbReference type="EMBL" id="EKU27452.1"/>
    </source>
</evidence>
<dbReference type="GO" id="GO:0004605">
    <property type="term" value="F:phosphatidate cytidylyltransferase activity"/>
    <property type="evidence" value="ECO:0007669"/>
    <property type="project" value="UniProtKB-EC"/>
</dbReference>
<evidence type="ECO:0000256" key="5">
    <source>
        <dbReference type="ARBA" id="ARBA00010185"/>
    </source>
</evidence>
<protein>
    <recommendedName>
        <fullName evidence="7">Phosphatidate cytidylyltransferase</fullName>
        <ecNumber evidence="6">2.7.7.41</ecNumber>
    </recommendedName>
    <alternativeName>
        <fullName evidence="20">CDP-DAG synthase</fullName>
    </alternativeName>
    <alternativeName>
        <fullName evidence="22">CDP-DG synthase</fullName>
    </alternativeName>
    <alternativeName>
        <fullName evidence="18">CDP-diacylglycerol synthase</fullName>
    </alternativeName>
    <alternativeName>
        <fullName evidence="21">CDP-diglyceride pyrophosphorylase</fullName>
    </alternativeName>
    <alternativeName>
        <fullName evidence="23">CDP-diglyceride synthase</fullName>
    </alternativeName>
    <alternativeName>
        <fullName evidence="19">CTP:phosphatidate cytidylyltransferase</fullName>
    </alternativeName>
</protein>
<evidence type="ECO:0000256" key="13">
    <source>
        <dbReference type="ARBA" id="ARBA00022989"/>
    </source>
</evidence>
<dbReference type="GO" id="GO:0005886">
    <property type="term" value="C:plasma membrane"/>
    <property type="evidence" value="ECO:0007669"/>
    <property type="project" value="UniProtKB-SubCell"/>
</dbReference>
<dbReference type="PANTHER" id="PTHR46382:SF1">
    <property type="entry name" value="PHOSPHATIDATE CYTIDYLYLTRANSFERASE"/>
    <property type="match status" value="1"/>
</dbReference>
<sequence>MKQRVITAIVALIIFIPIIVYGGGLIEFAAAVLGIVAMDEFYKMKYDTPHYGQEAVAILAMLALILPWKQWFPILPSPLFLYYIFIMILMAMMVFDQKDFHIDSLGFPVFTSLYLGIGFHSFIAARFTSLIVLLFALFIVWSTDIGAYMIGRKIGKHKLAPSISPNKTVEGAIGGIVCAVVVSALYLWKFGAHFPYSMPMMLIFVVIFSIAGQLGDLVESSYKRFYGVKDSGKILPGHGGILDRFDSLLFVFPMMYILGLFTM</sequence>
<accession>K8ZBM3</accession>
<evidence type="ECO:0000256" key="7">
    <source>
        <dbReference type="ARBA" id="ARBA00019373"/>
    </source>
</evidence>
<evidence type="ECO:0000256" key="22">
    <source>
        <dbReference type="ARBA" id="ARBA00032743"/>
    </source>
</evidence>
<comment type="caution">
    <text evidence="25">The sequence shown here is derived from an EMBL/GenBank/DDBJ whole genome shotgun (WGS) entry which is preliminary data.</text>
</comment>
<evidence type="ECO:0000256" key="2">
    <source>
        <dbReference type="ARBA" id="ARBA00004651"/>
    </source>
</evidence>
<keyword evidence="11 24" id="KW-0812">Transmembrane</keyword>
<keyword evidence="10 25" id="KW-0808">Transferase</keyword>
<feature type="transmembrane region" description="Helical" evidence="24">
    <location>
        <begin position="107"/>
        <end position="125"/>
    </location>
</feature>
<dbReference type="RefSeq" id="WP_009490232.1">
    <property type="nucleotide sequence ID" value="NZ_AMYT01000017.1"/>
</dbReference>
<keyword evidence="26" id="KW-1185">Reference proteome</keyword>
<feature type="transmembrane region" description="Helical" evidence="24">
    <location>
        <begin position="6"/>
        <end position="38"/>
    </location>
</feature>
<dbReference type="EC" id="2.7.7.41" evidence="6"/>
<name>K8ZBM3_9ENTE</name>
<dbReference type="AlphaFoldDB" id="K8ZBM3"/>
<evidence type="ECO:0000313" key="26">
    <source>
        <dbReference type="Proteomes" id="UP000016057"/>
    </source>
</evidence>
<gene>
    <name evidence="25" type="ORF">C683_0783</name>
</gene>
<evidence type="ECO:0000256" key="16">
    <source>
        <dbReference type="ARBA" id="ARBA00023209"/>
    </source>
</evidence>
<dbReference type="Proteomes" id="UP000016057">
    <property type="component" value="Unassembled WGS sequence"/>
</dbReference>
<evidence type="ECO:0000256" key="20">
    <source>
        <dbReference type="ARBA" id="ARBA00032253"/>
    </source>
</evidence>
<evidence type="ECO:0000256" key="24">
    <source>
        <dbReference type="SAM" id="Phobius"/>
    </source>
</evidence>
<keyword evidence="13 24" id="KW-1133">Transmembrane helix</keyword>
<evidence type="ECO:0000256" key="10">
    <source>
        <dbReference type="ARBA" id="ARBA00022679"/>
    </source>
</evidence>
<feature type="transmembrane region" description="Helical" evidence="24">
    <location>
        <begin position="200"/>
        <end position="220"/>
    </location>
</feature>
<comment type="similarity">
    <text evidence="5">Belongs to the CDS family.</text>
</comment>
<reference evidence="25 26" key="1">
    <citation type="journal article" date="2013" name="Genome Announc.">
        <title>Draft Genome Sequence of Catellicoccus marimammalium, a Novel Species Commonly Found in Gull Feces.</title>
        <authorList>
            <person name="Weigand M.R."/>
            <person name="Ryu H."/>
            <person name="Bozcek L."/>
            <person name="Konstantinidis K.T."/>
            <person name="Santo Domingo J.W."/>
        </authorList>
    </citation>
    <scope>NUCLEOTIDE SEQUENCE [LARGE SCALE GENOMIC DNA]</scope>
    <source>
        <strain evidence="25 26">M35/04/3</strain>
    </source>
</reference>
<evidence type="ECO:0000256" key="15">
    <source>
        <dbReference type="ARBA" id="ARBA00023136"/>
    </source>
</evidence>
<feature type="transmembrane region" description="Helical" evidence="24">
    <location>
        <begin position="74"/>
        <end position="95"/>
    </location>
</feature>
<dbReference type="EMBL" id="AMYT01000017">
    <property type="protein sequence ID" value="EKU27452.1"/>
    <property type="molecule type" value="Genomic_DNA"/>
</dbReference>
<evidence type="ECO:0000256" key="14">
    <source>
        <dbReference type="ARBA" id="ARBA00023098"/>
    </source>
</evidence>
<keyword evidence="16" id="KW-0594">Phospholipid biosynthesis</keyword>
<keyword evidence="17" id="KW-1208">Phospholipid metabolism</keyword>
<comment type="subcellular location">
    <subcellularLocation>
        <location evidence="2">Cell membrane</location>
        <topology evidence="2">Multi-pass membrane protein</topology>
    </subcellularLocation>
</comment>
<organism evidence="25 26">
    <name type="scientific">Catellicoccus marimammalium M35/04/3</name>
    <dbReference type="NCBI Taxonomy" id="1234409"/>
    <lineage>
        <taxon>Bacteria</taxon>
        <taxon>Bacillati</taxon>
        <taxon>Bacillota</taxon>
        <taxon>Bacilli</taxon>
        <taxon>Lactobacillales</taxon>
        <taxon>Enterococcaceae</taxon>
        <taxon>Catellicoccus</taxon>
    </lineage>
</organism>
<keyword evidence="15 24" id="KW-0472">Membrane</keyword>
<evidence type="ECO:0000256" key="9">
    <source>
        <dbReference type="ARBA" id="ARBA00022516"/>
    </source>
</evidence>
<keyword evidence="9" id="KW-0444">Lipid biosynthesis</keyword>
<dbReference type="Pfam" id="PF01148">
    <property type="entry name" value="CTP_transf_1"/>
    <property type="match status" value="1"/>
</dbReference>
<evidence type="ECO:0000256" key="8">
    <source>
        <dbReference type="ARBA" id="ARBA00022475"/>
    </source>
</evidence>
<keyword evidence="12 25" id="KW-0548">Nucleotidyltransferase</keyword>
<evidence type="ECO:0000256" key="18">
    <source>
        <dbReference type="ARBA" id="ARBA00029893"/>
    </source>
</evidence>
<evidence type="ECO:0000256" key="4">
    <source>
        <dbReference type="ARBA" id="ARBA00005189"/>
    </source>
</evidence>
<evidence type="ECO:0000256" key="23">
    <source>
        <dbReference type="ARBA" id="ARBA00033406"/>
    </source>
</evidence>
<keyword evidence="8" id="KW-1003">Cell membrane</keyword>
<evidence type="ECO:0000256" key="3">
    <source>
        <dbReference type="ARBA" id="ARBA00005119"/>
    </source>
</evidence>
<evidence type="ECO:0000256" key="6">
    <source>
        <dbReference type="ARBA" id="ARBA00012487"/>
    </source>
</evidence>
<evidence type="ECO:0000256" key="12">
    <source>
        <dbReference type="ARBA" id="ARBA00022695"/>
    </source>
</evidence>
<evidence type="ECO:0000256" key="19">
    <source>
        <dbReference type="ARBA" id="ARBA00031825"/>
    </source>
</evidence>
<dbReference type="eggNOG" id="COG4589">
    <property type="taxonomic scope" value="Bacteria"/>
</dbReference>
<feature type="transmembrane region" description="Helical" evidence="24">
    <location>
        <begin position="50"/>
        <end position="68"/>
    </location>
</feature>
<feature type="transmembrane region" description="Helical" evidence="24">
    <location>
        <begin position="131"/>
        <end position="150"/>
    </location>
</feature>
<feature type="transmembrane region" description="Helical" evidence="24">
    <location>
        <begin position="171"/>
        <end position="188"/>
    </location>
</feature>
<comment type="pathway">
    <text evidence="3">Phospholipid metabolism; CDP-diacylglycerol biosynthesis; CDP-diacylglycerol from sn-glycerol 3-phosphate: step 3/3.</text>
</comment>
<evidence type="ECO:0000256" key="1">
    <source>
        <dbReference type="ARBA" id="ARBA00001698"/>
    </source>
</evidence>
<evidence type="ECO:0000256" key="11">
    <source>
        <dbReference type="ARBA" id="ARBA00022692"/>
    </source>
</evidence>
<keyword evidence="14" id="KW-0443">Lipid metabolism</keyword>